<dbReference type="Proteomes" id="UP001261624">
    <property type="component" value="Unassembled WGS sequence"/>
</dbReference>
<dbReference type="InterPro" id="IPR027417">
    <property type="entry name" value="P-loop_NTPase"/>
</dbReference>
<evidence type="ECO:0000256" key="8">
    <source>
        <dbReference type="ARBA" id="ARBA00022840"/>
    </source>
</evidence>
<evidence type="ECO:0000256" key="7">
    <source>
        <dbReference type="ARBA" id="ARBA00022741"/>
    </source>
</evidence>
<keyword evidence="9" id="KW-0460">Magnesium</keyword>
<dbReference type="EMBL" id="JAVRHM010000013">
    <property type="protein sequence ID" value="MDT0690520.1"/>
    <property type="molecule type" value="Genomic_DNA"/>
</dbReference>
<protein>
    <recommendedName>
        <fullName evidence="3">tRNA threonylcarbamoyladenosine biosynthesis protein TsaE</fullName>
    </recommendedName>
    <alternativeName>
        <fullName evidence="10">t(6)A37 threonylcarbamoyladenosine biosynthesis protein TsaE</fullName>
    </alternativeName>
</protein>
<dbReference type="NCBIfam" id="TIGR00150">
    <property type="entry name" value="T6A_YjeE"/>
    <property type="match status" value="1"/>
</dbReference>
<dbReference type="PANTHER" id="PTHR33540:SF2">
    <property type="entry name" value="TRNA THREONYLCARBAMOYLADENOSINE BIOSYNTHESIS PROTEIN TSAE"/>
    <property type="match status" value="1"/>
</dbReference>
<dbReference type="SUPFAM" id="SSF52540">
    <property type="entry name" value="P-loop containing nucleoside triphosphate hydrolases"/>
    <property type="match status" value="1"/>
</dbReference>
<dbReference type="InterPro" id="IPR003442">
    <property type="entry name" value="T6A_TsaE"/>
</dbReference>
<dbReference type="Gene3D" id="3.40.50.300">
    <property type="entry name" value="P-loop containing nucleotide triphosphate hydrolases"/>
    <property type="match status" value="1"/>
</dbReference>
<name>A0ABU3E3N7_9FLAO</name>
<evidence type="ECO:0000313" key="12">
    <source>
        <dbReference type="Proteomes" id="UP001261624"/>
    </source>
</evidence>
<evidence type="ECO:0000256" key="3">
    <source>
        <dbReference type="ARBA" id="ARBA00019010"/>
    </source>
</evidence>
<comment type="caution">
    <text evidence="11">The sequence shown here is derived from an EMBL/GenBank/DDBJ whole genome shotgun (WGS) entry which is preliminary data.</text>
</comment>
<dbReference type="Pfam" id="PF02367">
    <property type="entry name" value="TsaE"/>
    <property type="match status" value="1"/>
</dbReference>
<evidence type="ECO:0000256" key="2">
    <source>
        <dbReference type="ARBA" id="ARBA00007599"/>
    </source>
</evidence>
<organism evidence="11 12">
    <name type="scientific">Autumnicola patrickiae</name>
    <dbReference type="NCBI Taxonomy" id="3075591"/>
    <lineage>
        <taxon>Bacteria</taxon>
        <taxon>Pseudomonadati</taxon>
        <taxon>Bacteroidota</taxon>
        <taxon>Flavobacteriia</taxon>
        <taxon>Flavobacteriales</taxon>
        <taxon>Flavobacteriaceae</taxon>
        <taxon>Autumnicola</taxon>
    </lineage>
</organism>
<evidence type="ECO:0000256" key="5">
    <source>
        <dbReference type="ARBA" id="ARBA00022694"/>
    </source>
</evidence>
<keyword evidence="6" id="KW-0479">Metal-binding</keyword>
<keyword evidence="7" id="KW-0547">Nucleotide-binding</keyword>
<keyword evidence="4" id="KW-0963">Cytoplasm</keyword>
<keyword evidence="5" id="KW-0819">tRNA processing</keyword>
<evidence type="ECO:0000313" key="11">
    <source>
        <dbReference type="EMBL" id="MDT0690520.1"/>
    </source>
</evidence>
<dbReference type="PANTHER" id="PTHR33540">
    <property type="entry name" value="TRNA THREONYLCARBAMOYLADENOSINE BIOSYNTHESIS PROTEIN TSAE"/>
    <property type="match status" value="1"/>
</dbReference>
<dbReference type="RefSeq" id="WP_311685150.1">
    <property type="nucleotide sequence ID" value="NZ_JAVRHM010000013.1"/>
</dbReference>
<comment type="subcellular location">
    <subcellularLocation>
        <location evidence="1">Cytoplasm</location>
    </subcellularLocation>
</comment>
<sequence>MSLTYDLDKLDMAVNHILDHTKSKTLLFYGEMGAGKTTLIRAFVAALGAEEAASSPTFSLVNEYLTPKGPIYHFDFYRINSETEALDMGIEDYLDSPAWKLIEWPQKIEGLLDENVQKVEISVKSEELRLLTLC</sequence>
<evidence type="ECO:0000256" key="6">
    <source>
        <dbReference type="ARBA" id="ARBA00022723"/>
    </source>
</evidence>
<evidence type="ECO:0000256" key="1">
    <source>
        <dbReference type="ARBA" id="ARBA00004496"/>
    </source>
</evidence>
<accession>A0ABU3E3N7</accession>
<comment type="similarity">
    <text evidence="2">Belongs to the TsaE family.</text>
</comment>
<evidence type="ECO:0000256" key="10">
    <source>
        <dbReference type="ARBA" id="ARBA00032441"/>
    </source>
</evidence>
<gene>
    <name evidence="11" type="primary">tsaE</name>
    <name evidence="11" type="ORF">RM549_12040</name>
</gene>
<keyword evidence="12" id="KW-1185">Reference proteome</keyword>
<keyword evidence="8" id="KW-0067">ATP-binding</keyword>
<evidence type="ECO:0000256" key="4">
    <source>
        <dbReference type="ARBA" id="ARBA00022490"/>
    </source>
</evidence>
<reference evidence="11 12" key="1">
    <citation type="submission" date="2023-09" db="EMBL/GenBank/DDBJ databases">
        <authorList>
            <person name="Rey-Velasco X."/>
        </authorList>
    </citation>
    <scope>NUCLEOTIDE SEQUENCE [LARGE SCALE GENOMIC DNA]</scope>
    <source>
        <strain evidence="11 12">F188</strain>
    </source>
</reference>
<proteinExistence type="inferred from homology"/>
<evidence type="ECO:0000256" key="9">
    <source>
        <dbReference type="ARBA" id="ARBA00022842"/>
    </source>
</evidence>